<accession>A0A5N6UIT7</accession>
<keyword evidence="2" id="KW-1185">Reference proteome</keyword>
<dbReference type="OrthoDB" id="5424209at2759"/>
<gene>
    <name evidence="1" type="ORF">BDV40DRAFT_275876</name>
</gene>
<sequence>MEPIKPSFTPYPSRRAPRRAFDASCSHHTSTDDGFVEEHYRAGGPNLCEFPLVFCNRIQREKFPMRDVLATTKKWNILVITFYLGSFRPRFNLSNEPVSTIRLRAPRQAKERWLGATREIYHCLCGNGLDHFAIEILDQSFDISTHI</sequence>
<dbReference type="Proteomes" id="UP000326950">
    <property type="component" value="Unassembled WGS sequence"/>
</dbReference>
<evidence type="ECO:0000313" key="2">
    <source>
        <dbReference type="Proteomes" id="UP000326950"/>
    </source>
</evidence>
<protein>
    <submittedName>
        <fullName evidence="1">Uncharacterized protein</fullName>
    </submittedName>
</protein>
<dbReference type="AlphaFoldDB" id="A0A5N6UIT7"/>
<reference evidence="1 2" key="1">
    <citation type="submission" date="2019-04" db="EMBL/GenBank/DDBJ databases">
        <title>Friends and foes A comparative genomics study of 23 Aspergillus species from section Flavi.</title>
        <authorList>
            <consortium name="DOE Joint Genome Institute"/>
            <person name="Kjaerbolling I."/>
            <person name="Vesth T."/>
            <person name="Frisvad J.C."/>
            <person name="Nybo J.L."/>
            <person name="Theobald S."/>
            <person name="Kildgaard S."/>
            <person name="Isbrandt T."/>
            <person name="Kuo A."/>
            <person name="Sato A."/>
            <person name="Lyhne E.K."/>
            <person name="Kogle M.E."/>
            <person name="Wiebenga A."/>
            <person name="Kun R.S."/>
            <person name="Lubbers R.J."/>
            <person name="Makela M.R."/>
            <person name="Barry K."/>
            <person name="Chovatia M."/>
            <person name="Clum A."/>
            <person name="Daum C."/>
            <person name="Haridas S."/>
            <person name="He G."/>
            <person name="LaButti K."/>
            <person name="Lipzen A."/>
            <person name="Mondo S."/>
            <person name="Riley R."/>
            <person name="Salamov A."/>
            <person name="Simmons B.A."/>
            <person name="Magnuson J.K."/>
            <person name="Henrissat B."/>
            <person name="Mortensen U.H."/>
            <person name="Larsen T.O."/>
            <person name="Devries R.P."/>
            <person name="Grigoriev I.V."/>
            <person name="Machida M."/>
            <person name="Baker S.E."/>
            <person name="Andersen M.R."/>
        </authorList>
    </citation>
    <scope>NUCLEOTIDE SEQUENCE [LARGE SCALE GENOMIC DNA]</scope>
    <source>
        <strain evidence="1 2">CBS 117626</strain>
    </source>
</reference>
<organism evidence="1 2">
    <name type="scientific">Aspergillus tamarii</name>
    <dbReference type="NCBI Taxonomy" id="41984"/>
    <lineage>
        <taxon>Eukaryota</taxon>
        <taxon>Fungi</taxon>
        <taxon>Dikarya</taxon>
        <taxon>Ascomycota</taxon>
        <taxon>Pezizomycotina</taxon>
        <taxon>Eurotiomycetes</taxon>
        <taxon>Eurotiomycetidae</taxon>
        <taxon>Eurotiales</taxon>
        <taxon>Aspergillaceae</taxon>
        <taxon>Aspergillus</taxon>
        <taxon>Aspergillus subgen. Circumdati</taxon>
    </lineage>
</organism>
<proteinExistence type="predicted"/>
<name>A0A5N6UIT7_ASPTM</name>
<dbReference type="EMBL" id="ML738696">
    <property type="protein sequence ID" value="KAE8158413.1"/>
    <property type="molecule type" value="Genomic_DNA"/>
</dbReference>
<evidence type="ECO:0000313" key="1">
    <source>
        <dbReference type="EMBL" id="KAE8158413.1"/>
    </source>
</evidence>